<feature type="domain" description="F5/8 type C" evidence="6">
    <location>
        <begin position="172"/>
        <end position="336"/>
    </location>
</feature>
<dbReference type="KEGG" id="ssuv:PXH68_01740"/>
<feature type="region of interest" description="Disordered" evidence="5">
    <location>
        <begin position="932"/>
        <end position="963"/>
    </location>
</feature>
<dbReference type="InterPro" id="IPR050149">
    <property type="entry name" value="Collagen_superfamily"/>
</dbReference>
<dbReference type="Pfam" id="PF00754">
    <property type="entry name" value="F5_F8_type_C"/>
    <property type="match status" value="2"/>
</dbReference>
<feature type="compositionally biased region" description="Acidic residues" evidence="5">
    <location>
        <begin position="1101"/>
        <end position="1110"/>
    </location>
</feature>
<feature type="compositionally biased region" description="Acidic residues" evidence="5">
    <location>
        <begin position="854"/>
        <end position="900"/>
    </location>
</feature>
<feature type="compositionally biased region" description="Acidic residues" evidence="5">
    <location>
        <begin position="360"/>
        <end position="371"/>
    </location>
</feature>
<accession>A0AA96VEL3</accession>
<feature type="region of interest" description="Disordered" evidence="5">
    <location>
        <begin position="355"/>
        <end position="377"/>
    </location>
</feature>
<evidence type="ECO:0000256" key="4">
    <source>
        <dbReference type="ARBA" id="ARBA00023088"/>
    </source>
</evidence>
<reference evidence="8 9" key="1">
    <citation type="submission" date="2023-02" db="EMBL/GenBank/DDBJ databases">
        <title>Streptococcus sp. Genome Sequencing and Assembly.</title>
        <authorList>
            <person name="Shore S.M."/>
            <person name="Nicholson T.L."/>
        </authorList>
    </citation>
    <scope>NUCLEOTIDE SEQUENCE [LARGE SCALE GENOMIC DNA]</scope>
    <source>
        <strain evidence="8 9">29896</strain>
    </source>
</reference>
<keyword evidence="9" id="KW-1185">Reference proteome</keyword>
<dbReference type="InterPro" id="IPR000421">
    <property type="entry name" value="FA58C"/>
</dbReference>
<feature type="compositionally biased region" description="Acidic residues" evidence="5">
    <location>
        <begin position="724"/>
        <end position="845"/>
    </location>
</feature>
<feature type="region of interest" description="Disordered" evidence="5">
    <location>
        <begin position="719"/>
        <end position="906"/>
    </location>
</feature>
<dbReference type="InterPro" id="IPR008160">
    <property type="entry name" value="Collagen"/>
</dbReference>
<name>A0AA96VEL3_9STRE</name>
<dbReference type="PANTHER" id="PTHR24023:SF1082">
    <property type="entry name" value="COLLAGEN TRIPLE HELIX REPEAT"/>
    <property type="match status" value="1"/>
</dbReference>
<evidence type="ECO:0000256" key="2">
    <source>
        <dbReference type="ARBA" id="ARBA00022525"/>
    </source>
</evidence>
<feature type="region of interest" description="Disordered" evidence="5">
    <location>
        <begin position="1101"/>
        <end position="1484"/>
    </location>
</feature>
<keyword evidence="2" id="KW-0964">Secreted</keyword>
<keyword evidence="4" id="KW-0572">Peptidoglycan-anchor</keyword>
<feature type="compositionally biased region" description="Low complexity" evidence="5">
    <location>
        <begin position="1140"/>
        <end position="1157"/>
    </location>
</feature>
<dbReference type="GO" id="GO:0005615">
    <property type="term" value="C:extracellular space"/>
    <property type="evidence" value="ECO:0007669"/>
    <property type="project" value="TreeGrafter"/>
</dbReference>
<evidence type="ECO:0000313" key="8">
    <source>
        <dbReference type="EMBL" id="WNY47458.1"/>
    </source>
</evidence>
<keyword evidence="3" id="KW-0732">Signal</keyword>
<dbReference type="Gene3D" id="2.60.120.260">
    <property type="entry name" value="Galactose-binding domain-like"/>
    <property type="match status" value="4"/>
</dbReference>
<organism evidence="8 9">
    <name type="scientific">Streptococcus suivaginalis</name>
    <dbReference type="NCBI Taxonomy" id="3028082"/>
    <lineage>
        <taxon>Bacteria</taxon>
        <taxon>Bacillati</taxon>
        <taxon>Bacillota</taxon>
        <taxon>Bacilli</taxon>
        <taxon>Lactobacillales</taxon>
        <taxon>Streptococcaceae</taxon>
        <taxon>Streptococcus</taxon>
    </lineage>
</organism>
<feature type="domain" description="F5/8 type C" evidence="6">
    <location>
        <begin position="1"/>
        <end position="166"/>
    </location>
</feature>
<dbReference type="Pfam" id="PF01391">
    <property type="entry name" value="Collagen"/>
    <property type="match status" value="2"/>
</dbReference>
<gene>
    <name evidence="8" type="ORF">PXH68_01740</name>
</gene>
<dbReference type="InterPro" id="IPR008979">
    <property type="entry name" value="Galactose-bd-like_sf"/>
</dbReference>
<dbReference type="SUPFAM" id="SSF49785">
    <property type="entry name" value="Galactose-binding domain-like"/>
    <property type="match status" value="3"/>
</dbReference>
<dbReference type="EMBL" id="CP118733">
    <property type="protein sequence ID" value="WNY47458.1"/>
    <property type="molecule type" value="Genomic_DNA"/>
</dbReference>
<evidence type="ECO:0000313" key="9">
    <source>
        <dbReference type="Proteomes" id="UP001304088"/>
    </source>
</evidence>
<dbReference type="PANTHER" id="PTHR24023">
    <property type="entry name" value="COLLAGEN ALPHA"/>
    <property type="match status" value="1"/>
</dbReference>
<evidence type="ECO:0000256" key="1">
    <source>
        <dbReference type="ARBA" id="ARBA00022512"/>
    </source>
</evidence>
<feature type="domain" description="Gram-positive cocci surface proteins LPxTG" evidence="7">
    <location>
        <begin position="1659"/>
        <end position="1690"/>
    </location>
</feature>
<evidence type="ECO:0000256" key="3">
    <source>
        <dbReference type="ARBA" id="ARBA00022729"/>
    </source>
</evidence>
<dbReference type="Proteomes" id="UP001304088">
    <property type="component" value="Chromosome"/>
</dbReference>
<dbReference type="PROSITE" id="PS50847">
    <property type="entry name" value="GRAM_POS_ANCHORING"/>
    <property type="match status" value="1"/>
</dbReference>
<evidence type="ECO:0000259" key="7">
    <source>
        <dbReference type="PROSITE" id="PS50847"/>
    </source>
</evidence>
<evidence type="ECO:0000259" key="6">
    <source>
        <dbReference type="PROSITE" id="PS50022"/>
    </source>
</evidence>
<feature type="compositionally biased region" description="Basic and acidic residues" evidence="5">
    <location>
        <begin position="1118"/>
        <end position="1127"/>
    </location>
</feature>
<dbReference type="GO" id="GO:0031012">
    <property type="term" value="C:extracellular matrix"/>
    <property type="evidence" value="ECO:0007669"/>
    <property type="project" value="TreeGrafter"/>
</dbReference>
<dbReference type="PROSITE" id="PS50022">
    <property type="entry name" value="FA58C_3"/>
    <property type="match status" value="2"/>
</dbReference>
<proteinExistence type="predicted"/>
<keyword evidence="1" id="KW-0134">Cell wall</keyword>
<dbReference type="InterPro" id="IPR019931">
    <property type="entry name" value="LPXTG_anchor"/>
</dbReference>
<protein>
    <submittedName>
        <fullName evidence="8">Discoidin domain-containing protein</fullName>
    </submittedName>
</protein>
<evidence type="ECO:0000256" key="5">
    <source>
        <dbReference type="SAM" id="MobiDB-lite"/>
    </source>
</evidence>
<sequence length="1690" mass="178307">MVRVRVAVDQSFVEVTSTQTSESGVNASNVIDNNSSTFWSSNHSQINQESARQMLTVKLLEPGTISKVLYSPRSESDTAVGNVVKGKIQYSLDKERWEDAIPTGVTRIRDGLTSGRVDGAAHTFTLDVNRLPKYIEIEPVEALYVRLVALETKHLDPAQENKVVSAAEFMPYAEKQVPQESVVYLDPSLTEAPSYNATDGGGRNASFATDGDKRTLWASADTSEYWNRTAPQALTVGLTEVARVNSIDITPRQDGDNYRVHYTGDLISGYIEYLNSEGNWTRVSIVGGTPQNEFVFGGSHDTKTVTFTPVEAQKFRIVATNTYHWNGTANYNKIVAIAEVYLTGTKIESPITEAPVTEDPVTEDPVTEDPITEGPVTEAPITENSVTEDPLYVLGEHALIELSKEFIQVTAGDSTAWQNTNDWPRGVQNLTNRDIGDGSSGADNTVLTEMLWGGSKRMPQSVHFTFTELQDLEKLEIYKRLNNNGTLTQFSVTVYGENDQVIGEKQDVTVAKETPTASYSLGSFSGIKKVTVTFKQAVNASGQVTPGDLTVKGISFFKKDSGIRGTQVERSHIQVQAEDPTAFQSGYGVERVIDGSYSNGTELKWGPGSHQKRLGQKVTFTLTEPKALSGITVYTRPDRQGSIAEYKVVTKFQGQVVQEEIVSSIHRSATLSNLELNGSQVDSVELTFIEALDNAGNRTNQFLTVREVKFYQAAPLEKPVTEDPVAEDPVTEDPITEDPVTEDPVTEDPVAEDPITEDPVTEDPVTEDPITEDPITEDPVTEDPVTEDPITEDPVTEDPVTEDPVTEEPITEDPVTEDPVTEDPVTEEPITEDPITEDPVTEDPITENPVAEEPVTEDPVTEDPVTEDPVTEDPVTEDPVTEDPVTEDPVTEDPVTEEPVTENPVTEDPVIEAPVTEDPVTEDPVIEAPVTEDPVTEDPVTENPVTDEPITEDPVTDSPRIFTDDTTNISVTVNTGADAAVGIQVSQMEDLPEAVDGKDAVVYDIELIDEDGQHIDGEFSALVKLPVDVNKLVSRVVFIPEGGELEAVEFEQVYEEETDTSYVTFEATHFSHYAVLYTTVHGDVIPGGFYDWFVTTIGDQDSDDDVDENDVQSWLKGPKGDQGERGEVGLQGPKGDKGDPGQAGAQGERGEAGPQGPKGDKGDPGQAGVQGERGEVGPQGPKGDKGDPGQAGAQGERGEVGPQGPKGDPGDEGPVGPRGPQGEVGPAGPAGPQGEVGPAGPQGEVGPAGPQGEVGPAGPQGEVGPAGPQGEVGPAGPQGEVGPAGPQGEVGPAGPQGEVGPAGPQGEVGPAGSQGEVGPAGPQGEVGPAGPQGEVGPAGPQGEVGPAGPQGEVGPTGPQGEAGPKGDKGDQGPAGPRGPRGPQGPKGSKGDTGAQGPKGDKGDTGAKGPQGEVGPAGPQGPKGDKGDTGAQGPQGEAGPVGPQGPKGDKGDTGAQGPQGDTGPVGPQGPKGDKGDTGAQGPKGDTNVITRAVVLVDPSTKVSVQLADGEVDGIVALRISHKETDAVTTPVVLTKVDYDLFDIELVNGAGEVVDNTLPTRVRLPIDEGKEVDRVVYLPNTESEEVLDFTVVETRNEDGSVNREVEFVAEHFSEYGIVYKDAITVAEARAGEMKVTDESKKPLTPLSALGGLAEKKAEKTLPNTGTGAEFLLPSLGVLSLAAAARLRRKEEK</sequence>
<dbReference type="RefSeq" id="WP_316715738.1">
    <property type="nucleotide sequence ID" value="NZ_CP118733.1"/>
</dbReference>